<accession>A0AAD9NYL0</accession>
<feature type="domain" description="K Homology" evidence="8">
    <location>
        <begin position="1145"/>
        <end position="1214"/>
    </location>
</feature>
<evidence type="ECO:0000256" key="3">
    <source>
        <dbReference type="ARBA" id="ARBA00022737"/>
    </source>
</evidence>
<dbReference type="InterPro" id="IPR057778">
    <property type="entry name" value="KH_Vigilin_N"/>
</dbReference>
<protein>
    <recommendedName>
        <fullName evidence="8">K Homology domain-containing protein</fullName>
    </recommendedName>
</protein>
<dbReference type="FunFam" id="3.30.1370.10:FF:000039">
    <property type="entry name" value="vigilin isoform X1"/>
    <property type="match status" value="1"/>
</dbReference>
<dbReference type="CDD" id="cd22418">
    <property type="entry name" value="KH-I_Vigilin_rpt15"/>
    <property type="match status" value="1"/>
</dbReference>
<dbReference type="CDD" id="cd22406">
    <property type="entry name" value="KH-I_Vigilin_rpt2"/>
    <property type="match status" value="1"/>
</dbReference>
<feature type="domain" description="K Homology" evidence="8">
    <location>
        <begin position="998"/>
        <end position="1064"/>
    </location>
</feature>
<dbReference type="CDD" id="cd22405">
    <property type="entry name" value="KH-I_Vigilin_rpt1"/>
    <property type="match status" value="1"/>
</dbReference>
<evidence type="ECO:0000256" key="6">
    <source>
        <dbReference type="SAM" id="Coils"/>
    </source>
</evidence>
<dbReference type="InterPro" id="IPR004088">
    <property type="entry name" value="KH_dom_type_1"/>
</dbReference>
<keyword evidence="3" id="KW-0677">Repeat</keyword>
<dbReference type="Pfam" id="PF24668">
    <property type="entry name" value="KH_Vigilin"/>
    <property type="match status" value="1"/>
</dbReference>
<dbReference type="CDD" id="cd22410">
    <property type="entry name" value="KH-I_Vigilin_rpt7"/>
    <property type="match status" value="1"/>
</dbReference>
<feature type="domain" description="K Homology" evidence="8">
    <location>
        <begin position="458"/>
        <end position="526"/>
    </location>
</feature>
<keyword evidence="6" id="KW-0175">Coiled coil</keyword>
<keyword evidence="2" id="KW-0963">Cytoplasm</keyword>
<feature type="domain" description="K Homology" evidence="8">
    <location>
        <begin position="173"/>
        <end position="241"/>
    </location>
</feature>
<dbReference type="EMBL" id="JAODUO010000252">
    <property type="protein sequence ID" value="KAK2184810.1"/>
    <property type="molecule type" value="Genomic_DNA"/>
</dbReference>
<feature type="domain" description="K Homology" evidence="8">
    <location>
        <begin position="604"/>
        <end position="672"/>
    </location>
</feature>
<dbReference type="CDD" id="cd22417">
    <property type="entry name" value="KH-I_Vigilin_rpt14"/>
    <property type="match status" value="1"/>
</dbReference>
<feature type="domain" description="K Homology" evidence="8">
    <location>
        <begin position="318"/>
        <end position="386"/>
    </location>
</feature>
<feature type="compositionally biased region" description="Polar residues" evidence="7">
    <location>
        <begin position="1"/>
        <end position="10"/>
    </location>
</feature>
<feature type="domain" description="K Homology" evidence="8">
    <location>
        <begin position="1072"/>
        <end position="1141"/>
    </location>
</feature>
<dbReference type="CDD" id="cd22408">
    <property type="entry name" value="KH-I_Vigilin_rpt4"/>
    <property type="match status" value="1"/>
</dbReference>
<dbReference type="FunFam" id="3.30.1370.10:FF:000018">
    <property type="entry name" value="vigilin isoform X1"/>
    <property type="match status" value="3"/>
</dbReference>
<dbReference type="InterPro" id="IPR036612">
    <property type="entry name" value="KH_dom_type_1_sf"/>
</dbReference>
<keyword evidence="10" id="KW-1185">Reference proteome</keyword>
<dbReference type="InterPro" id="IPR004087">
    <property type="entry name" value="KH_dom"/>
</dbReference>
<feature type="domain" description="K Homology" evidence="8">
    <location>
        <begin position="896"/>
        <end position="997"/>
    </location>
</feature>
<dbReference type="SUPFAM" id="SSF54791">
    <property type="entry name" value="Eukaryotic type KH-domain (KH-domain type I)"/>
    <property type="match status" value="13"/>
</dbReference>
<dbReference type="CDD" id="cd02394">
    <property type="entry name" value="KH-I_Vigilin_rpt6"/>
    <property type="match status" value="1"/>
</dbReference>
<evidence type="ECO:0000259" key="8">
    <source>
        <dbReference type="SMART" id="SM00322"/>
    </source>
</evidence>
<dbReference type="SMART" id="SM00322">
    <property type="entry name" value="KH"/>
    <property type="match status" value="15"/>
</dbReference>
<feature type="compositionally biased region" description="Polar residues" evidence="7">
    <location>
        <begin position="948"/>
        <end position="964"/>
    </location>
</feature>
<proteinExistence type="predicted"/>
<evidence type="ECO:0000256" key="1">
    <source>
        <dbReference type="ARBA" id="ARBA00004496"/>
    </source>
</evidence>
<feature type="domain" description="K Homology" evidence="8">
    <location>
        <begin position="750"/>
        <end position="819"/>
    </location>
</feature>
<dbReference type="CDD" id="cd22415">
    <property type="entry name" value="KH-I_Vigilin_rpt12"/>
    <property type="match status" value="1"/>
</dbReference>
<evidence type="ECO:0000256" key="4">
    <source>
        <dbReference type="ARBA" id="ARBA00022884"/>
    </source>
</evidence>
<dbReference type="CDD" id="cd22407">
    <property type="entry name" value="KH-I_Vigilin_rpt3"/>
    <property type="match status" value="1"/>
</dbReference>
<dbReference type="Gene3D" id="3.30.1370.10">
    <property type="entry name" value="K Homology domain, type 1"/>
    <property type="match status" value="14"/>
</dbReference>
<gene>
    <name evidence="9" type="ORF">NP493_252g05131</name>
</gene>
<sequence>MSSELLTGQSLPAGPAVMAEPGMGADSRHTVDDEAYEPEYVEVPTYAEAFPPLPGADPLLGDGGRLGSSGASSTAPLPVASFGKWNNKMSLKSSQVTQVFCVPVEERRFKEMMEQQFGEKGGTQAKICSNIMAETGVAIEMSLAKDESLTVVITGKAEAVMKARKSVVQKLQTQASCRIQIPKEHHRYVLGPKGKKLADLELATATKITIPRLEDNSDIVLIIGTKEGIEVARHEIQLISDEQAKLAFERLPIPKVYHPFICGPFNQTTTALAEQTGVRISVPPPTVNRDEIVVSGEKEGVHQVVSAIMAIYEEKKHKCQTVSVEVRKSQHRYVIGPKACHLSEILAETGVSVELPPLESSSETITLRGEQDKLGSALTMVYSKANSVMIAEVSAPAWLHRFIIGKKGVNVRKITQDLPKVHIEFTDGEDKITVEGPPEEVEEAKTSLEELTKELMARMAFAEIDVDQKYHRHIIGRNGANITRIKNDMGVAIRIPPDTEKSNIIRIEGNPEGVALAKKELLDMVAKMENEKSRDIIIEQRFHRTIIGQQGARIREIRERFNQVQITFPDSHRKSDVVTLRGPKTDVDKCYKYLQQLLQELIVSNYMAEVHIFKQFHKNIIGKGGATIKKIRDETDTRIDLPSENSESDTITITGKRENVEKAKARIEAIQKELANIKEVSIDIPHKLHNSMIGAKGRLIRAIMEECGGVIVHFPPEGSTSDKVIIRGPKDDVENARKQLLDLANERKEASHVSEVKAKPEYHRFLIGRGGANIRKVRDSTGARIIFPNSTDADQESITLIGKKEAVELAKIELESLIKDLDNIVESELSVDPKHHRHFVARRGEVLRQIAEEFGGVIVSFPRTGVKSDKVVLKGAKECVDGAKKRILEIVADLDAQVTVECIIPQKYHRTVMGAKGHQVQEITREFEVNIKFPDRPTENKEVVAAQSEETLTNGDVTLENGSGDSEKPVKRQDVILILGKAENCEGAKQALLSKVPITEDVNVPYDFHRFIIGQKGRDVRRMMEDHDVNISIPPADEHSDIVRITGAPENVKCAVAALEERVQQLEEKAQKNYQLEMELDAAYHPKIIGRRGAVITKIRQDHDVQIQFPEKGSENPDMITITGLEKDTMAARDDILKIVSDLEDMVTEEVMIDHRVHPRLIGSRGRAIRKIMDDFKVDIRFPNRTSDNPDVVMVTGNEDDVFDCKEHLLNLEEEYLQDVNEQMLMDQYTRAPSRHEHEGKAKGSQPQGFVVRNAPWSSAVPDTNSTTDFPEFSATVEKKNPCSMAWGPSRKH</sequence>
<dbReference type="PROSITE" id="PS50084">
    <property type="entry name" value="KH_TYPE_1"/>
    <property type="match status" value="14"/>
</dbReference>
<evidence type="ECO:0000256" key="7">
    <source>
        <dbReference type="SAM" id="MobiDB-lite"/>
    </source>
</evidence>
<feature type="domain" description="K Homology" evidence="8">
    <location>
        <begin position="387"/>
        <end position="453"/>
    </location>
</feature>
<dbReference type="CDD" id="cd22412">
    <property type="entry name" value="KH-I_Vigilin_rpt9"/>
    <property type="match status" value="1"/>
</dbReference>
<reference evidence="9" key="1">
    <citation type="journal article" date="2023" name="Mol. Biol. Evol.">
        <title>Third-Generation Sequencing Reveals the Adaptive Role of the Epigenome in Three Deep-Sea Polychaetes.</title>
        <authorList>
            <person name="Perez M."/>
            <person name="Aroh O."/>
            <person name="Sun Y."/>
            <person name="Lan Y."/>
            <person name="Juniper S.K."/>
            <person name="Young C.R."/>
            <person name="Angers B."/>
            <person name="Qian P.Y."/>
        </authorList>
    </citation>
    <scope>NUCLEOTIDE SEQUENCE</scope>
    <source>
        <strain evidence="9">R07B-5</strain>
    </source>
</reference>
<dbReference type="Pfam" id="PF00013">
    <property type="entry name" value="KH_1"/>
    <property type="match status" value="14"/>
</dbReference>
<feature type="coiled-coil region" evidence="6">
    <location>
        <begin position="653"/>
        <end position="680"/>
    </location>
</feature>
<dbReference type="Proteomes" id="UP001209878">
    <property type="component" value="Unassembled WGS sequence"/>
</dbReference>
<evidence type="ECO:0000256" key="2">
    <source>
        <dbReference type="ARBA" id="ARBA00022490"/>
    </source>
</evidence>
<comment type="subcellular location">
    <subcellularLocation>
        <location evidence="1">Cytoplasm</location>
    </subcellularLocation>
</comment>
<feature type="domain" description="K Homology" evidence="8">
    <location>
        <begin position="823"/>
        <end position="892"/>
    </location>
</feature>
<feature type="region of interest" description="Disordered" evidence="7">
    <location>
        <begin position="52"/>
        <end position="73"/>
    </location>
</feature>
<feature type="domain" description="K Homology" evidence="8">
    <location>
        <begin position="676"/>
        <end position="745"/>
    </location>
</feature>
<feature type="coiled-coil region" evidence="6">
    <location>
        <begin position="1049"/>
        <end position="1076"/>
    </location>
</feature>
<evidence type="ECO:0000313" key="9">
    <source>
        <dbReference type="EMBL" id="KAK2184810.1"/>
    </source>
</evidence>
<name>A0AAD9NYL0_RIDPI</name>
<feature type="region of interest" description="Disordered" evidence="7">
    <location>
        <begin position="1"/>
        <end position="29"/>
    </location>
</feature>
<feature type="domain" description="K Homology" evidence="8">
    <location>
        <begin position="245"/>
        <end position="313"/>
    </location>
</feature>
<dbReference type="GO" id="GO:0003729">
    <property type="term" value="F:mRNA binding"/>
    <property type="evidence" value="ECO:0007669"/>
    <property type="project" value="TreeGrafter"/>
</dbReference>
<dbReference type="CDD" id="cd22411">
    <property type="entry name" value="KH-I_Vigilin_rpt8"/>
    <property type="match status" value="1"/>
</dbReference>
<dbReference type="CDD" id="cd22416">
    <property type="entry name" value="KH-I_Vigilin_rpt13"/>
    <property type="match status" value="1"/>
</dbReference>
<dbReference type="CDD" id="cd22413">
    <property type="entry name" value="KH-I_Vigilin_rpt10"/>
    <property type="match status" value="1"/>
</dbReference>
<dbReference type="CDD" id="cd22414">
    <property type="entry name" value="KH-I_Vigilin_rpt11"/>
    <property type="match status" value="1"/>
</dbReference>
<feature type="domain" description="K Homology" evidence="8">
    <location>
        <begin position="94"/>
        <end position="172"/>
    </location>
</feature>
<evidence type="ECO:0000256" key="5">
    <source>
        <dbReference type="PROSITE-ProRule" id="PRU00117"/>
    </source>
</evidence>
<dbReference type="PANTHER" id="PTHR10627">
    <property type="entry name" value="SCP160"/>
    <property type="match status" value="1"/>
</dbReference>
<dbReference type="CDD" id="cd22409">
    <property type="entry name" value="KH-I_Vigilin_rpt5"/>
    <property type="match status" value="1"/>
</dbReference>
<feature type="region of interest" description="Disordered" evidence="7">
    <location>
        <begin position="948"/>
        <end position="968"/>
    </location>
</feature>
<keyword evidence="4 5" id="KW-0694">RNA-binding</keyword>
<feature type="domain" description="K Homology" evidence="8">
    <location>
        <begin position="530"/>
        <end position="599"/>
    </location>
</feature>
<organism evidence="9 10">
    <name type="scientific">Ridgeia piscesae</name>
    <name type="common">Tubeworm</name>
    <dbReference type="NCBI Taxonomy" id="27915"/>
    <lineage>
        <taxon>Eukaryota</taxon>
        <taxon>Metazoa</taxon>
        <taxon>Spiralia</taxon>
        <taxon>Lophotrochozoa</taxon>
        <taxon>Annelida</taxon>
        <taxon>Polychaeta</taxon>
        <taxon>Sedentaria</taxon>
        <taxon>Canalipalpata</taxon>
        <taxon>Sabellida</taxon>
        <taxon>Siboglinidae</taxon>
        <taxon>Ridgeia</taxon>
    </lineage>
</organism>
<evidence type="ECO:0000313" key="10">
    <source>
        <dbReference type="Proteomes" id="UP001209878"/>
    </source>
</evidence>
<dbReference type="PANTHER" id="PTHR10627:SF31">
    <property type="entry name" value="DODECA-SATELLITE-BINDING PROTEIN 1, ISOFORM A"/>
    <property type="match status" value="1"/>
</dbReference>
<comment type="caution">
    <text evidence="9">The sequence shown here is derived from an EMBL/GenBank/DDBJ whole genome shotgun (WGS) entry which is preliminary data.</text>
</comment>